<dbReference type="GO" id="GO:0070210">
    <property type="term" value="C:Rpd3L-Expanded complex"/>
    <property type="evidence" value="ECO:0007669"/>
    <property type="project" value="TreeGrafter"/>
</dbReference>
<evidence type="ECO:0000313" key="14">
    <source>
        <dbReference type="EMBL" id="KUI67695.1"/>
    </source>
</evidence>
<keyword evidence="15" id="KW-1185">Reference proteome</keyword>
<evidence type="ECO:0000256" key="6">
    <source>
        <dbReference type="ARBA" id="ARBA00022853"/>
    </source>
</evidence>
<dbReference type="CDD" id="cd15505">
    <property type="entry name" value="PHD_ING"/>
    <property type="match status" value="1"/>
</dbReference>
<organism evidence="14 15">
    <name type="scientific">Cytospora mali</name>
    <name type="common">Apple Valsa canker fungus</name>
    <name type="synonym">Valsa mali</name>
    <dbReference type="NCBI Taxonomy" id="578113"/>
    <lineage>
        <taxon>Eukaryota</taxon>
        <taxon>Fungi</taxon>
        <taxon>Dikarya</taxon>
        <taxon>Ascomycota</taxon>
        <taxon>Pezizomycotina</taxon>
        <taxon>Sordariomycetes</taxon>
        <taxon>Sordariomycetidae</taxon>
        <taxon>Diaporthales</taxon>
        <taxon>Cytosporaceae</taxon>
        <taxon>Cytospora</taxon>
    </lineage>
</organism>
<proteinExistence type="inferred from homology"/>
<feature type="site" description="Histone H3K4me3 binding" evidence="8">
    <location>
        <position position="681"/>
    </location>
</feature>
<dbReference type="SMART" id="SM01408">
    <property type="entry name" value="ING"/>
    <property type="match status" value="1"/>
</dbReference>
<evidence type="ECO:0000256" key="5">
    <source>
        <dbReference type="ARBA" id="ARBA00022833"/>
    </source>
</evidence>
<dbReference type="InterPro" id="IPR011011">
    <property type="entry name" value="Znf_FYVE_PHD"/>
</dbReference>
<feature type="binding site" evidence="9">
    <location>
        <position position="701"/>
    </location>
    <ligand>
        <name>Zn(2+)</name>
        <dbReference type="ChEBI" id="CHEBI:29105"/>
        <label>2</label>
    </ligand>
</feature>
<dbReference type="GO" id="GO:0006355">
    <property type="term" value="P:regulation of DNA-templated transcription"/>
    <property type="evidence" value="ECO:0007669"/>
    <property type="project" value="TreeGrafter"/>
</dbReference>
<feature type="binding site" evidence="9">
    <location>
        <position position="704"/>
    </location>
    <ligand>
        <name>Zn(2+)</name>
        <dbReference type="ChEBI" id="CHEBI:29105"/>
        <label>2</label>
    </ligand>
</feature>
<feature type="compositionally biased region" description="Polar residues" evidence="12">
    <location>
        <begin position="445"/>
        <end position="461"/>
    </location>
</feature>
<gene>
    <name evidence="14" type="ORF">VM1G_03206</name>
</gene>
<dbReference type="PANTHER" id="PTHR10333">
    <property type="entry name" value="INHIBITOR OF GROWTH PROTEIN"/>
    <property type="match status" value="1"/>
</dbReference>
<dbReference type="GO" id="GO:0008270">
    <property type="term" value="F:zinc ion binding"/>
    <property type="evidence" value="ECO:0007669"/>
    <property type="project" value="UniProtKB-KW"/>
</dbReference>
<feature type="site" description="Histone H3K4me3 binding" evidence="8">
    <location>
        <position position="669"/>
    </location>
</feature>
<evidence type="ECO:0000256" key="4">
    <source>
        <dbReference type="ARBA" id="ARBA00022771"/>
    </source>
</evidence>
<dbReference type="Proteomes" id="UP000078559">
    <property type="component" value="Chromosome 3"/>
</dbReference>
<dbReference type="InterPro" id="IPR019787">
    <property type="entry name" value="Znf_PHD-finger"/>
</dbReference>
<feature type="compositionally biased region" description="Polar residues" evidence="12">
    <location>
        <begin position="557"/>
        <end position="575"/>
    </location>
</feature>
<keyword evidence="5 9" id="KW-0862">Zinc</keyword>
<evidence type="ECO:0000256" key="8">
    <source>
        <dbReference type="PIRSR" id="PIRSR628651-50"/>
    </source>
</evidence>
<dbReference type="EMBL" id="CM003100">
    <property type="protein sequence ID" value="KUI67695.1"/>
    <property type="molecule type" value="Genomic_DNA"/>
</dbReference>
<evidence type="ECO:0000256" key="2">
    <source>
        <dbReference type="ARBA" id="ARBA00010210"/>
    </source>
</evidence>
<evidence type="ECO:0000256" key="12">
    <source>
        <dbReference type="SAM" id="MobiDB-lite"/>
    </source>
</evidence>
<evidence type="ECO:0000256" key="3">
    <source>
        <dbReference type="ARBA" id="ARBA00022723"/>
    </source>
</evidence>
<dbReference type="Gene3D" id="3.30.40.10">
    <property type="entry name" value="Zinc/RING finger domain, C3HC4 (zinc finger)"/>
    <property type="match status" value="1"/>
</dbReference>
<evidence type="ECO:0000256" key="7">
    <source>
        <dbReference type="ARBA" id="ARBA00023242"/>
    </source>
</evidence>
<name>A0A194VV51_CYTMA</name>
<feature type="binding site" evidence="9">
    <location>
        <position position="686"/>
    </location>
    <ligand>
        <name>Zn(2+)</name>
        <dbReference type="ChEBI" id="CHEBI:29105"/>
        <label>1</label>
    </ligand>
</feature>
<dbReference type="InterPro" id="IPR019786">
    <property type="entry name" value="Zinc_finger_PHD-type_CS"/>
</dbReference>
<dbReference type="SUPFAM" id="SSF57903">
    <property type="entry name" value="FYVE/PHD zinc finger"/>
    <property type="match status" value="1"/>
</dbReference>
<keyword evidence="3 9" id="KW-0479">Metal-binding</keyword>
<comment type="function">
    <text evidence="11">Component of an histone acetyltransferase complex.</text>
</comment>
<dbReference type="InterPro" id="IPR001965">
    <property type="entry name" value="Znf_PHD"/>
</dbReference>
<feature type="compositionally biased region" description="Basic and acidic residues" evidence="12">
    <location>
        <begin position="286"/>
        <end position="305"/>
    </location>
</feature>
<dbReference type="InterPro" id="IPR028651">
    <property type="entry name" value="ING_fam"/>
</dbReference>
<comment type="subcellular location">
    <subcellularLocation>
        <location evidence="1 11">Nucleus</location>
    </subcellularLocation>
</comment>
<dbReference type="AlphaFoldDB" id="A0A194VV51"/>
<comment type="domain">
    <text evidence="11">The PHD-type zinc finger mediates the binding to H3K4me3.</text>
</comment>
<feature type="binding site" evidence="9">
    <location>
        <position position="672"/>
    </location>
    <ligand>
        <name>Zn(2+)</name>
        <dbReference type="ChEBI" id="CHEBI:29105"/>
        <label>2</label>
    </ligand>
</feature>
<feature type="compositionally biased region" description="Basic and acidic residues" evidence="12">
    <location>
        <begin position="635"/>
        <end position="644"/>
    </location>
</feature>
<dbReference type="GO" id="GO:0006325">
    <property type="term" value="P:chromatin organization"/>
    <property type="evidence" value="ECO:0007669"/>
    <property type="project" value="UniProtKB-KW"/>
</dbReference>
<dbReference type="PANTHER" id="PTHR10333:SF42">
    <property type="entry name" value="INHIBITOR OF GROWTH PROTEIN 5"/>
    <property type="match status" value="1"/>
</dbReference>
<evidence type="ECO:0000256" key="10">
    <source>
        <dbReference type="PROSITE-ProRule" id="PRU00146"/>
    </source>
</evidence>
<feature type="compositionally biased region" description="Low complexity" evidence="12">
    <location>
        <begin position="619"/>
        <end position="633"/>
    </location>
</feature>
<comment type="similarity">
    <text evidence="2 11">Belongs to the ING family.</text>
</comment>
<feature type="compositionally biased region" description="Low complexity" evidence="12">
    <location>
        <begin position="316"/>
        <end position="327"/>
    </location>
</feature>
<dbReference type="PROSITE" id="PS01359">
    <property type="entry name" value="ZF_PHD_1"/>
    <property type="match status" value="1"/>
</dbReference>
<dbReference type="Pfam" id="PF12998">
    <property type="entry name" value="ING"/>
    <property type="match status" value="1"/>
</dbReference>
<dbReference type="GO" id="GO:0033698">
    <property type="term" value="C:Rpd3L complex"/>
    <property type="evidence" value="ECO:0007669"/>
    <property type="project" value="TreeGrafter"/>
</dbReference>
<feature type="site" description="Histone H3K4me3 binding" evidence="8">
    <location>
        <position position="658"/>
    </location>
</feature>
<comment type="subunit">
    <text evidence="11">Component of an histone acetyltransferase complex. Interacts with H3K4me3 and to a lesser extent with H3K4me2.</text>
</comment>
<dbReference type="SMART" id="SM00249">
    <property type="entry name" value="PHD"/>
    <property type="match status" value="1"/>
</dbReference>
<feature type="binding site" evidence="9">
    <location>
        <position position="659"/>
    </location>
    <ligand>
        <name>Zn(2+)</name>
        <dbReference type="ChEBI" id="CHEBI:29105"/>
        <label>1</label>
    </ligand>
</feature>
<evidence type="ECO:0000256" key="9">
    <source>
        <dbReference type="PIRSR" id="PIRSR628651-51"/>
    </source>
</evidence>
<dbReference type="Gene3D" id="6.10.140.1740">
    <property type="match status" value="1"/>
</dbReference>
<dbReference type="InterPro" id="IPR024610">
    <property type="entry name" value="ING_N_histone-binding"/>
</dbReference>
<feature type="binding site" evidence="9">
    <location>
        <position position="677"/>
    </location>
    <ligand>
        <name>Zn(2+)</name>
        <dbReference type="ChEBI" id="CHEBI:29105"/>
        <label>2</label>
    </ligand>
</feature>
<feature type="site" description="Histone H3K4me3 binding" evidence="8">
    <location>
        <position position="673"/>
    </location>
</feature>
<keyword evidence="7 11" id="KW-0539">Nucleus</keyword>
<feature type="domain" description="PHD-type" evidence="13">
    <location>
        <begin position="656"/>
        <end position="707"/>
    </location>
</feature>
<reference evidence="14" key="1">
    <citation type="submission" date="2014-12" db="EMBL/GenBank/DDBJ databases">
        <title>Genome Sequence of Valsa Canker Pathogens Uncovers a Specific Adaption of Colonization on Woody Bark.</title>
        <authorList>
            <person name="Yin Z."/>
            <person name="Liu H."/>
            <person name="Gao X."/>
            <person name="Li Z."/>
            <person name="Song N."/>
            <person name="Ke X."/>
            <person name="Dai Q."/>
            <person name="Wu Y."/>
            <person name="Sun Y."/>
            <person name="Xu J.-R."/>
            <person name="Kang Z.K."/>
            <person name="Wang L."/>
            <person name="Huang L."/>
        </authorList>
    </citation>
    <scope>NUCLEOTIDE SEQUENCE [LARGE SCALE GENOMIC DNA]</scope>
    <source>
        <strain evidence="14">03-8</strain>
    </source>
</reference>
<feature type="region of interest" description="Disordered" evidence="12">
    <location>
        <begin position="1"/>
        <end position="47"/>
    </location>
</feature>
<protein>
    <recommendedName>
        <fullName evidence="11">Chromatin modification-related protein</fullName>
    </recommendedName>
</protein>
<evidence type="ECO:0000313" key="15">
    <source>
        <dbReference type="Proteomes" id="UP000078559"/>
    </source>
</evidence>
<keyword evidence="4 10" id="KW-0863">Zinc-finger</keyword>
<evidence type="ECO:0000259" key="13">
    <source>
        <dbReference type="PROSITE" id="PS50016"/>
    </source>
</evidence>
<evidence type="ECO:0000256" key="11">
    <source>
        <dbReference type="RuleBase" id="RU361213"/>
    </source>
</evidence>
<accession>A0A194VV51</accession>
<evidence type="ECO:0000256" key="1">
    <source>
        <dbReference type="ARBA" id="ARBA00004123"/>
    </source>
</evidence>
<feature type="binding site" evidence="9">
    <location>
        <position position="683"/>
    </location>
    <ligand>
        <name>Zn(2+)</name>
        <dbReference type="ChEBI" id="CHEBI:29105"/>
        <label>1</label>
    </ligand>
</feature>
<dbReference type="PROSITE" id="PS50016">
    <property type="entry name" value="ZF_PHD_2"/>
    <property type="match status" value="1"/>
</dbReference>
<feature type="region of interest" description="Disordered" evidence="12">
    <location>
        <begin position="270"/>
        <end position="650"/>
    </location>
</feature>
<feature type="compositionally biased region" description="Polar residues" evidence="12">
    <location>
        <begin position="597"/>
        <end position="607"/>
    </location>
</feature>
<keyword evidence="6 11" id="KW-0156">Chromatin regulator</keyword>
<feature type="compositionally biased region" description="Polar residues" evidence="12">
    <location>
        <begin position="21"/>
        <end position="35"/>
    </location>
</feature>
<sequence>MKTAKAPPSEPSSSSRRAQPVRQTRTNPPRTNSGLNRLAPRESLSSANAAEQPIDIFPGVTHFADAITALPKELVRHFTLLKEVDAKIFAPQETLFQLVQAALESPPPEPARPIHDASSTIAPASAPMSTQNSSSGTVINGIVLPPGSANGSTATSVYDDSNLARRHLFRQTALKIQEMLVSLEEKNHVISTANDALQKQVNRIENIWPHLEGEFSEEAKWGSDSHWAYPENRAARALNSQAERTRREGAANLSAAAQFVAEEAAAARSEARKQAVAAKKSQRNNHTHDSEHDDHDGKGKGESSKKSQSHSKRKNAANAANAESPAAVGLGIIGQAPTSSTPAPKRRRVEKPTNGGTPTERAMASVYSNGKGPKGKPSESPRATPAPEQPAPKKRKALPNSTGQAKKRAGPGQTPSATSSPVIGALPDNTKQPRASPAPSVPGRPQSSRARQGSLASNADNARQRPPSVAANKPNGTVPTPLEVPAQNNGSRGPTSETPKTQMEPPSAAAKSEPVRPPSERAPTPQSTVGQKKEGSAKSADEVEVRKEPTPSVVTPIATQPPVTTTKSGRASKPSTPAIGSFPDNPTANNNNNNNNGRSRPSRNSETPAVPKRSHKKGASAAHAVAVQKALAQSKADDDTHSIQEDENDGIDPNEETYCYCNQVSYGQMVGCDGEDCKREWFHLGCVGLKVAPGKNVKWYCDDCKKQMTAPGKKVNGR</sequence>
<dbReference type="OrthoDB" id="4173905at2759"/>
<dbReference type="InterPro" id="IPR013083">
    <property type="entry name" value="Znf_RING/FYVE/PHD"/>
</dbReference>
<feature type="binding site" evidence="9">
    <location>
        <position position="661"/>
    </location>
    <ligand>
        <name>Zn(2+)</name>
        <dbReference type="ChEBI" id="CHEBI:29105"/>
        <label>1</label>
    </ligand>
</feature>
<feature type="compositionally biased region" description="Basic and acidic residues" evidence="12">
    <location>
        <begin position="531"/>
        <end position="549"/>
    </location>
</feature>
<feature type="compositionally biased region" description="Polar residues" evidence="12">
    <location>
        <begin position="486"/>
        <end position="501"/>
    </location>
</feature>